<reference evidence="1" key="1">
    <citation type="submission" date="2022-10" db="EMBL/GenBank/DDBJ databases">
        <title>Novel sulphate-reducing endosymbionts in the free-living metamonad Anaeramoeba.</title>
        <authorList>
            <person name="Jerlstrom-Hultqvist J."/>
            <person name="Cepicka I."/>
            <person name="Gallot-Lavallee L."/>
            <person name="Salas-Leiva D."/>
            <person name="Curtis B.A."/>
            <person name="Zahonova K."/>
            <person name="Pipaliya S."/>
            <person name="Dacks J."/>
            <person name="Roger A.J."/>
        </authorList>
    </citation>
    <scope>NUCLEOTIDE SEQUENCE</scope>
    <source>
        <strain evidence="1">BMAN</strain>
    </source>
</reference>
<dbReference type="Gene3D" id="3.40.50.720">
    <property type="entry name" value="NAD(P)-binding Rossmann-like Domain"/>
    <property type="match status" value="1"/>
</dbReference>
<keyword evidence="2" id="KW-1185">Reference proteome</keyword>
<dbReference type="Proteomes" id="UP001149090">
    <property type="component" value="Unassembled WGS sequence"/>
</dbReference>
<dbReference type="PRINTS" id="PR00080">
    <property type="entry name" value="SDRFAMILY"/>
</dbReference>
<dbReference type="PROSITE" id="PS00061">
    <property type="entry name" value="ADH_SHORT"/>
    <property type="match status" value="1"/>
</dbReference>
<organism evidence="1 2">
    <name type="scientific">Anaeramoeba ignava</name>
    <name type="common">Anaerobic marine amoeba</name>
    <dbReference type="NCBI Taxonomy" id="1746090"/>
    <lineage>
        <taxon>Eukaryota</taxon>
        <taxon>Metamonada</taxon>
        <taxon>Anaeramoebidae</taxon>
        <taxon>Anaeramoeba</taxon>
    </lineage>
</organism>
<comment type="caution">
    <text evidence="1">The sequence shown here is derived from an EMBL/GenBank/DDBJ whole genome shotgun (WGS) entry which is preliminary data.</text>
</comment>
<dbReference type="AlphaFoldDB" id="A0A9Q0RA85"/>
<name>A0A9Q0RA85_ANAIG</name>
<accession>A0A9Q0RA85</accession>
<dbReference type="InterPro" id="IPR020904">
    <property type="entry name" value="Sc_DH/Rdtase_CS"/>
</dbReference>
<dbReference type="OrthoDB" id="47007at2759"/>
<dbReference type="InterPro" id="IPR036291">
    <property type="entry name" value="NAD(P)-bd_dom_sf"/>
</dbReference>
<dbReference type="InterPro" id="IPR002347">
    <property type="entry name" value="SDR_fam"/>
</dbReference>
<gene>
    <name evidence="1" type="ORF">M0811_09618</name>
</gene>
<evidence type="ECO:0000313" key="1">
    <source>
        <dbReference type="EMBL" id="KAJ5072238.1"/>
    </source>
</evidence>
<dbReference type="SUPFAM" id="SSF51735">
    <property type="entry name" value="NAD(P)-binding Rossmann-fold domains"/>
    <property type="match status" value="1"/>
</dbReference>
<dbReference type="EMBL" id="JAPDFW010000082">
    <property type="protein sequence ID" value="KAJ5072238.1"/>
    <property type="molecule type" value="Genomic_DNA"/>
</dbReference>
<dbReference type="PRINTS" id="PR00081">
    <property type="entry name" value="GDHRDH"/>
</dbReference>
<dbReference type="PANTHER" id="PTHR43975:SF2">
    <property type="entry name" value="EG:BACR7A4.14 PROTEIN-RELATED"/>
    <property type="match status" value="1"/>
</dbReference>
<dbReference type="PANTHER" id="PTHR43975">
    <property type="entry name" value="ZGC:101858"/>
    <property type="match status" value="1"/>
</dbReference>
<proteinExistence type="predicted"/>
<dbReference type="OMA" id="KMEEIMQ"/>
<dbReference type="Pfam" id="PF13561">
    <property type="entry name" value="adh_short_C2"/>
    <property type="match status" value="1"/>
</dbReference>
<protein>
    <submittedName>
        <fullName evidence="1">Uncharacterized protein</fullName>
    </submittedName>
</protein>
<evidence type="ECO:0000313" key="2">
    <source>
        <dbReference type="Proteomes" id="UP001149090"/>
    </source>
</evidence>
<sequence>MNYKVWLITGATGELGSQTAELITKNSPNDKLILTGRNEKKMEEIMQKLDDLIQTKKDEKKEIHHLSFITDLTKEGNCSKLIEFTISSFKKLDVLISCGGISEKEENFVQFLKLSEWDEVFQVNFRSVVDLVQQSIPYLKETQGNIVVVSSISGKIPESGAGAYCCSKAALNMLVKVLALELGTNMIRVNAVSPSTFDSSMHSPFFDTQSQYNKFLQNVQQNTQVINSNISALDIANSIYFLASPQAKSITGMNLVVDCGVSLKNSIEFLNLEDENSN</sequence>